<sequence length="92" mass="10082">MEAINMTNQKITVNGGYQPAIVTVKQGKPATLTFQRTQDQGCLARVHSKALDFDMDLPLNAPQTVTIPTDQAGEFDFSCGMDMFYGKVVVQP</sequence>
<dbReference type="Proteomes" id="UP001596282">
    <property type="component" value="Unassembled WGS sequence"/>
</dbReference>
<dbReference type="RefSeq" id="WP_379831707.1">
    <property type="nucleotide sequence ID" value="NZ_BJDJ01000030.1"/>
</dbReference>
<accession>A0ABW1RYH4</accession>
<dbReference type="EMBL" id="JBHSSC010000008">
    <property type="protein sequence ID" value="MFC6180227.1"/>
    <property type="molecule type" value="Genomic_DNA"/>
</dbReference>
<dbReference type="SUPFAM" id="SSF49503">
    <property type="entry name" value="Cupredoxins"/>
    <property type="match status" value="1"/>
</dbReference>
<evidence type="ECO:0000259" key="1">
    <source>
        <dbReference type="Pfam" id="PF13473"/>
    </source>
</evidence>
<dbReference type="InterPro" id="IPR008972">
    <property type="entry name" value="Cupredoxin"/>
</dbReference>
<evidence type="ECO:0000313" key="3">
    <source>
        <dbReference type="Proteomes" id="UP001596282"/>
    </source>
</evidence>
<proteinExistence type="predicted"/>
<protein>
    <submittedName>
        <fullName evidence="2">Cupredoxin domain-containing protein</fullName>
    </submittedName>
</protein>
<dbReference type="InterPro" id="IPR028096">
    <property type="entry name" value="EfeO_Cupredoxin"/>
</dbReference>
<comment type="caution">
    <text evidence="2">The sequence shown here is derived from an EMBL/GenBank/DDBJ whole genome shotgun (WGS) entry which is preliminary data.</text>
</comment>
<dbReference type="Pfam" id="PF13473">
    <property type="entry name" value="Cupredoxin_1"/>
    <property type="match status" value="1"/>
</dbReference>
<feature type="domain" description="EfeO-type cupredoxin-like" evidence="1">
    <location>
        <begin position="5"/>
        <end position="90"/>
    </location>
</feature>
<evidence type="ECO:0000313" key="2">
    <source>
        <dbReference type="EMBL" id="MFC6180227.1"/>
    </source>
</evidence>
<dbReference type="Gene3D" id="2.60.40.420">
    <property type="entry name" value="Cupredoxins - blue copper proteins"/>
    <property type="match status" value="1"/>
</dbReference>
<keyword evidence="3" id="KW-1185">Reference proteome</keyword>
<reference evidence="3" key="1">
    <citation type="journal article" date="2019" name="Int. J. Syst. Evol. Microbiol.">
        <title>The Global Catalogue of Microorganisms (GCM) 10K type strain sequencing project: providing services to taxonomists for standard genome sequencing and annotation.</title>
        <authorList>
            <consortium name="The Broad Institute Genomics Platform"/>
            <consortium name="The Broad Institute Genome Sequencing Center for Infectious Disease"/>
            <person name="Wu L."/>
            <person name="Ma J."/>
        </authorList>
    </citation>
    <scope>NUCLEOTIDE SEQUENCE [LARGE SCALE GENOMIC DNA]</scope>
    <source>
        <strain evidence="3">CCM 8933</strain>
    </source>
</reference>
<name>A0ABW1RYH4_9LACO</name>
<gene>
    <name evidence="2" type="ORF">ACFP5Y_03180</name>
</gene>
<organism evidence="2 3">
    <name type="scientific">Lactiplantibacillus daowaiensis</name>
    <dbReference type="NCBI Taxonomy" id="2559918"/>
    <lineage>
        <taxon>Bacteria</taxon>
        <taxon>Bacillati</taxon>
        <taxon>Bacillota</taxon>
        <taxon>Bacilli</taxon>
        <taxon>Lactobacillales</taxon>
        <taxon>Lactobacillaceae</taxon>
        <taxon>Lactiplantibacillus</taxon>
    </lineage>
</organism>